<evidence type="ECO:0000256" key="7">
    <source>
        <dbReference type="ARBA" id="ARBA00023180"/>
    </source>
</evidence>
<dbReference type="EMBL" id="JAHFZB010000009">
    <property type="protein sequence ID" value="KAK6485648.1"/>
    <property type="molecule type" value="Genomic_DNA"/>
</dbReference>
<protein>
    <submittedName>
        <fullName evidence="12">Interleukin-18 receptor 1-like</fullName>
    </submittedName>
</protein>
<keyword evidence="8" id="KW-0393">Immunoglobulin domain</keyword>
<keyword evidence="3" id="KW-0677">Repeat</keyword>
<keyword evidence="4" id="KW-0378">Hydrolase</keyword>
<dbReference type="SUPFAM" id="SSF48726">
    <property type="entry name" value="Immunoglobulin"/>
    <property type="match status" value="3"/>
</dbReference>
<dbReference type="Gene3D" id="3.40.50.10140">
    <property type="entry name" value="Toll/interleukin-1 receptor homology (TIR) domain"/>
    <property type="match status" value="1"/>
</dbReference>
<keyword evidence="7" id="KW-0325">Glycoprotein</keyword>
<dbReference type="PRINTS" id="PR01537">
    <property type="entry name" value="INTRLKN1R1F"/>
</dbReference>
<dbReference type="InterPro" id="IPR013783">
    <property type="entry name" value="Ig-like_fold"/>
</dbReference>
<dbReference type="InterPro" id="IPR003599">
    <property type="entry name" value="Ig_sub"/>
</dbReference>
<evidence type="ECO:0000313" key="13">
    <source>
        <dbReference type="Proteomes" id="UP001369086"/>
    </source>
</evidence>
<evidence type="ECO:0000256" key="3">
    <source>
        <dbReference type="ARBA" id="ARBA00022737"/>
    </source>
</evidence>
<evidence type="ECO:0000256" key="8">
    <source>
        <dbReference type="ARBA" id="ARBA00023319"/>
    </source>
</evidence>
<keyword evidence="5" id="KW-0520">NAD</keyword>
<feature type="transmembrane region" description="Helical" evidence="9">
    <location>
        <begin position="383"/>
        <end position="407"/>
    </location>
</feature>
<organism evidence="12 13">
    <name type="scientific">Huso huso</name>
    <name type="common">Beluga</name>
    <name type="synonym">Acipenser huso</name>
    <dbReference type="NCBI Taxonomy" id="61971"/>
    <lineage>
        <taxon>Eukaryota</taxon>
        <taxon>Metazoa</taxon>
        <taxon>Chordata</taxon>
        <taxon>Craniata</taxon>
        <taxon>Vertebrata</taxon>
        <taxon>Euteleostomi</taxon>
        <taxon>Actinopterygii</taxon>
        <taxon>Chondrostei</taxon>
        <taxon>Acipenseriformes</taxon>
        <taxon>Acipenseridae</taxon>
        <taxon>Huso</taxon>
    </lineage>
</organism>
<proteinExistence type="inferred from homology"/>
<keyword evidence="13" id="KW-1185">Reference proteome</keyword>
<dbReference type="InterPro" id="IPR000157">
    <property type="entry name" value="TIR_dom"/>
</dbReference>
<dbReference type="Proteomes" id="UP001369086">
    <property type="component" value="Unassembled WGS sequence"/>
</dbReference>
<dbReference type="PANTHER" id="PTHR11890:SF6">
    <property type="entry name" value="INTERLEUKIN-18 RECEPTOR 1"/>
    <property type="match status" value="1"/>
</dbReference>
<evidence type="ECO:0000259" key="10">
    <source>
        <dbReference type="PROSITE" id="PS50104"/>
    </source>
</evidence>
<evidence type="ECO:0000256" key="1">
    <source>
        <dbReference type="ARBA" id="ARBA00009752"/>
    </source>
</evidence>
<evidence type="ECO:0000256" key="5">
    <source>
        <dbReference type="ARBA" id="ARBA00023027"/>
    </source>
</evidence>
<evidence type="ECO:0000259" key="11">
    <source>
        <dbReference type="PROSITE" id="PS50835"/>
    </source>
</evidence>
<keyword evidence="9" id="KW-1133">Transmembrane helix</keyword>
<dbReference type="PROSITE" id="PS50104">
    <property type="entry name" value="TIR"/>
    <property type="match status" value="1"/>
</dbReference>
<comment type="caution">
    <text evidence="12">The sequence shown here is derived from an EMBL/GenBank/DDBJ whole genome shotgun (WGS) entry which is preliminary data.</text>
</comment>
<keyword evidence="2" id="KW-0732">Signal</keyword>
<keyword evidence="6" id="KW-1015">Disulfide bond</keyword>
<evidence type="ECO:0000256" key="4">
    <source>
        <dbReference type="ARBA" id="ARBA00022801"/>
    </source>
</evidence>
<dbReference type="PANTHER" id="PTHR11890">
    <property type="entry name" value="INTERLEUKIN-1 RECEPTOR FAMILY MEMBER"/>
    <property type="match status" value="1"/>
</dbReference>
<evidence type="ECO:0000313" key="12">
    <source>
        <dbReference type="EMBL" id="KAK6485648.1"/>
    </source>
</evidence>
<dbReference type="InterPro" id="IPR004074">
    <property type="entry name" value="IL-1_rcpt_I/II-typ"/>
</dbReference>
<sequence>MVKQSLPGLSLHLQTEKVAKPYDVLFICIESVCRSHCHHINKTMHLKEQLGILVIILEICKGIGWCSGLHIGALEGEIAILTCKENAQSWSELQNSGYTVEWSVNTSSGFLKLTQTEKVFFEFNTLRLLGVTLSNTGVYKCTLRNETDIVASEQLELEVYNGKCFNKNYEYLHSSFVNKATNLICPEMELFSSTKHRVTWVKDCDQIITSKKKMHIARTQKIHAGHYTCIYSVEYDGKEYNISKTINLVVKDSPESMDPKMTFPIGMVKIEVEIGKETTINCTAILYKNDELVTLYWQKNDSFVSKCEDNNHVCSEDGTKEHTEKQPHNSYRMISPLIFKNVQEEHLNMKYDCILSSTTKGGNGSIVLIKKKVISTDISHSSFSSGIIMVVVLMITIVTVIVICVLLKVDIVLIYRAVTGKDETIGDFKEYDAYVIYDKASSTSSYAEEERTFALEVLPKVLEEQLGYQLCIYERDVLPGGAFVDGVLEYIEKSRRLIMILSEENMDGERQYELVTGLHNALVDRKIKIILIEYKPLKDLGSLPESLQLLVKSNGTVKWKDSESMKVNSRFWKKVQYLMPAKKHVSSDPEEVKML</sequence>
<feature type="domain" description="Ig-like" evidence="11">
    <location>
        <begin position="259"/>
        <end position="375"/>
    </location>
</feature>
<dbReference type="SUPFAM" id="SSF52200">
    <property type="entry name" value="Toll/Interleukin receptor TIR domain"/>
    <property type="match status" value="1"/>
</dbReference>
<feature type="domain" description="Ig-like" evidence="11">
    <location>
        <begin position="75"/>
        <end position="158"/>
    </location>
</feature>
<comment type="similarity">
    <text evidence="1">Belongs to the interleukin-1 receptor family.</text>
</comment>
<feature type="domain" description="TIR" evidence="10">
    <location>
        <begin position="429"/>
        <end position="579"/>
    </location>
</feature>
<name>A0ABR0ZLF2_HUSHU</name>
<reference evidence="12 13" key="1">
    <citation type="submission" date="2021-05" db="EMBL/GenBank/DDBJ databases">
        <authorList>
            <person name="Zahm M."/>
            <person name="Klopp C."/>
            <person name="Cabau C."/>
            <person name="Kuhl H."/>
            <person name="Suciu R."/>
            <person name="Ciorpac M."/>
            <person name="Holostenco D."/>
            <person name="Gessner J."/>
            <person name="Wuertz S."/>
            <person name="Hohne C."/>
            <person name="Stock M."/>
            <person name="Gislard M."/>
            <person name="Lluch J."/>
            <person name="Milhes M."/>
            <person name="Lampietro C."/>
            <person name="Lopez Roques C."/>
            <person name="Donnadieu C."/>
            <person name="Du K."/>
            <person name="Schartl M."/>
            <person name="Guiguen Y."/>
        </authorList>
    </citation>
    <scope>NUCLEOTIDE SEQUENCE [LARGE SCALE GENOMIC DNA]</scope>
    <source>
        <strain evidence="12">Hh-F2</strain>
        <tissue evidence="12">Blood</tissue>
    </source>
</reference>
<dbReference type="InterPro" id="IPR015621">
    <property type="entry name" value="IL-1_rcpt_fam"/>
</dbReference>
<keyword evidence="9" id="KW-0812">Transmembrane</keyword>
<dbReference type="SMART" id="SM00255">
    <property type="entry name" value="TIR"/>
    <property type="match status" value="1"/>
</dbReference>
<dbReference type="InterPro" id="IPR007110">
    <property type="entry name" value="Ig-like_dom"/>
</dbReference>
<dbReference type="SMART" id="SM00409">
    <property type="entry name" value="IG"/>
    <property type="match status" value="3"/>
</dbReference>
<dbReference type="Gene3D" id="2.60.40.10">
    <property type="entry name" value="Immunoglobulins"/>
    <property type="match status" value="3"/>
</dbReference>
<dbReference type="PRINTS" id="PR01536">
    <property type="entry name" value="INTRLKN1R12F"/>
</dbReference>
<dbReference type="InterPro" id="IPR035897">
    <property type="entry name" value="Toll_tir_struct_dom_sf"/>
</dbReference>
<dbReference type="InterPro" id="IPR036179">
    <property type="entry name" value="Ig-like_dom_sf"/>
</dbReference>
<dbReference type="PROSITE" id="PS50835">
    <property type="entry name" value="IG_LIKE"/>
    <property type="match status" value="2"/>
</dbReference>
<keyword evidence="9" id="KW-0472">Membrane</keyword>
<accession>A0ABR0ZLF2</accession>
<dbReference type="Pfam" id="PF01582">
    <property type="entry name" value="TIR"/>
    <property type="match status" value="1"/>
</dbReference>
<gene>
    <name evidence="12" type="ORF">HHUSO_G11485</name>
</gene>
<evidence type="ECO:0000256" key="9">
    <source>
        <dbReference type="SAM" id="Phobius"/>
    </source>
</evidence>
<evidence type="ECO:0000256" key="2">
    <source>
        <dbReference type="ARBA" id="ARBA00022729"/>
    </source>
</evidence>
<evidence type="ECO:0000256" key="6">
    <source>
        <dbReference type="ARBA" id="ARBA00023157"/>
    </source>
</evidence>